<evidence type="ECO:0000256" key="1">
    <source>
        <dbReference type="ARBA" id="ARBA00022801"/>
    </source>
</evidence>
<dbReference type="AlphaFoldDB" id="A0A4Y9R3J9"/>
<dbReference type="SUPFAM" id="SSF52499">
    <property type="entry name" value="Isochorismatase-like hydrolases"/>
    <property type="match status" value="1"/>
</dbReference>
<keyword evidence="4" id="KW-1185">Reference proteome</keyword>
<dbReference type="InterPro" id="IPR036380">
    <property type="entry name" value="Isochorismatase-like_sf"/>
</dbReference>
<evidence type="ECO:0000313" key="3">
    <source>
        <dbReference type="EMBL" id="TFV98263.1"/>
    </source>
</evidence>
<dbReference type="PANTHER" id="PTHR43540:SF7">
    <property type="entry name" value="ISOCHORISMATASE FAMILY PROTEIN YECD"/>
    <property type="match status" value="1"/>
</dbReference>
<protein>
    <submittedName>
        <fullName evidence="3">Cysteine hydrolase</fullName>
    </submittedName>
</protein>
<dbReference type="Gene3D" id="3.40.50.850">
    <property type="entry name" value="Isochorismatase-like"/>
    <property type="match status" value="1"/>
</dbReference>
<dbReference type="PANTHER" id="PTHR43540">
    <property type="entry name" value="PEROXYUREIDOACRYLATE/UREIDOACRYLATE AMIDOHYDROLASE-RELATED"/>
    <property type="match status" value="1"/>
</dbReference>
<name>A0A4Y9R3J9_9MICO</name>
<keyword evidence="1 3" id="KW-0378">Hydrolase</keyword>
<dbReference type="InterPro" id="IPR000868">
    <property type="entry name" value="Isochorismatase-like_dom"/>
</dbReference>
<evidence type="ECO:0000259" key="2">
    <source>
        <dbReference type="Pfam" id="PF00857"/>
    </source>
</evidence>
<dbReference type="EMBL" id="SPQZ01000003">
    <property type="protein sequence ID" value="TFV98263.1"/>
    <property type="molecule type" value="Genomic_DNA"/>
</dbReference>
<proteinExistence type="predicted"/>
<dbReference type="InterPro" id="IPR050272">
    <property type="entry name" value="Isochorismatase-like_hydrls"/>
</dbReference>
<organism evidence="3 4">
    <name type="scientific">Orlajensenia leifsoniae</name>
    <dbReference type="NCBI Taxonomy" id="2561933"/>
    <lineage>
        <taxon>Bacteria</taxon>
        <taxon>Bacillati</taxon>
        <taxon>Actinomycetota</taxon>
        <taxon>Actinomycetes</taxon>
        <taxon>Micrococcales</taxon>
        <taxon>Microbacteriaceae</taxon>
        <taxon>Orlajensenia</taxon>
    </lineage>
</organism>
<dbReference type="Pfam" id="PF00857">
    <property type="entry name" value="Isochorismatase"/>
    <property type="match status" value="1"/>
</dbReference>
<evidence type="ECO:0000313" key="4">
    <source>
        <dbReference type="Proteomes" id="UP000298127"/>
    </source>
</evidence>
<dbReference type="RefSeq" id="WP_135120260.1">
    <property type="nucleotide sequence ID" value="NZ_SPQZ01000003.1"/>
</dbReference>
<accession>A0A4Y9R3J9</accession>
<dbReference type="Proteomes" id="UP000298127">
    <property type="component" value="Unassembled WGS sequence"/>
</dbReference>
<comment type="caution">
    <text evidence="3">The sequence shown here is derived from an EMBL/GenBank/DDBJ whole genome shotgun (WGS) entry which is preliminary data.</text>
</comment>
<sequence>MPITTLDATTALLVIDLQAGTTANPSAHPIDGIIERAISLVDAFRVHSLPVVLATVTGTPTGRTGHGPGGREFPAEWSALVPRLSPQPDDIVLQRTTWSAFAGTDLTTRLVDLGVTQVVVAGLATSFGVESTARAAYDLGLNVALPTDAMTDPRVESHDGSVARVFPALGETGTTAEVLTLLDAR</sequence>
<dbReference type="GO" id="GO:0016787">
    <property type="term" value="F:hydrolase activity"/>
    <property type="evidence" value="ECO:0007669"/>
    <property type="project" value="UniProtKB-KW"/>
</dbReference>
<gene>
    <name evidence="3" type="ORF">E4M00_09635</name>
</gene>
<feature type="domain" description="Isochorismatase-like" evidence="2">
    <location>
        <begin position="10"/>
        <end position="177"/>
    </location>
</feature>
<reference evidence="3 4" key="1">
    <citation type="journal article" date="2018" name="J. Microbiol.">
        <title>Leifsonia flava sp. nov., a novel actinobacterium isolated from the rhizosphere of Aquilegia viridiflora.</title>
        <authorList>
            <person name="Cai Y."/>
            <person name="Tao W.Z."/>
            <person name="Ma Y.J."/>
            <person name="Cheng J."/>
            <person name="Zhang M.Y."/>
            <person name="Zhang Y.X."/>
        </authorList>
    </citation>
    <scope>NUCLEOTIDE SEQUENCE [LARGE SCALE GENOMIC DNA]</scope>
    <source>
        <strain evidence="3 4">SYP-B2174</strain>
    </source>
</reference>
<dbReference type="CDD" id="cd00431">
    <property type="entry name" value="cysteine_hydrolases"/>
    <property type="match status" value="1"/>
</dbReference>